<proteinExistence type="predicted"/>
<dbReference type="Pfam" id="PF07722">
    <property type="entry name" value="Peptidase_C26"/>
    <property type="match status" value="1"/>
</dbReference>
<gene>
    <name evidence="1" type="ORF">METZ01_LOCUS193747</name>
</gene>
<dbReference type="EMBL" id="UINC01040680">
    <property type="protein sequence ID" value="SVB40893.1"/>
    <property type="molecule type" value="Genomic_DNA"/>
</dbReference>
<protein>
    <submittedName>
        <fullName evidence="1">Uncharacterized protein</fullName>
    </submittedName>
</protein>
<feature type="non-terminal residue" evidence="1">
    <location>
        <position position="1"/>
    </location>
</feature>
<dbReference type="PANTHER" id="PTHR43235">
    <property type="entry name" value="GLUTAMINE AMIDOTRANSFERASE PB2B2.05-RELATED"/>
    <property type="match status" value="1"/>
</dbReference>
<evidence type="ECO:0000313" key="1">
    <source>
        <dbReference type="EMBL" id="SVB40893.1"/>
    </source>
</evidence>
<dbReference type="PROSITE" id="PS51273">
    <property type="entry name" value="GATASE_TYPE_1"/>
    <property type="match status" value="1"/>
</dbReference>
<dbReference type="SUPFAM" id="SSF52317">
    <property type="entry name" value="Class I glutamine amidotransferase-like"/>
    <property type="match status" value="1"/>
</dbReference>
<dbReference type="InterPro" id="IPR011697">
    <property type="entry name" value="Peptidase_C26"/>
</dbReference>
<dbReference type="AlphaFoldDB" id="A0A382DTA4"/>
<dbReference type="Gene3D" id="3.40.50.880">
    <property type="match status" value="1"/>
</dbReference>
<dbReference type="GO" id="GO:0005829">
    <property type="term" value="C:cytosol"/>
    <property type="evidence" value="ECO:0007669"/>
    <property type="project" value="TreeGrafter"/>
</dbReference>
<dbReference type="InterPro" id="IPR044668">
    <property type="entry name" value="PuuD-like"/>
</dbReference>
<dbReference type="InterPro" id="IPR029062">
    <property type="entry name" value="Class_I_gatase-like"/>
</dbReference>
<reference evidence="1" key="1">
    <citation type="submission" date="2018-05" db="EMBL/GenBank/DDBJ databases">
        <authorList>
            <person name="Lanie J.A."/>
            <person name="Ng W.-L."/>
            <person name="Kazmierczak K.M."/>
            <person name="Andrzejewski T.M."/>
            <person name="Davidsen T.M."/>
            <person name="Wayne K.J."/>
            <person name="Tettelin H."/>
            <person name="Glass J.I."/>
            <person name="Rusch D."/>
            <person name="Podicherti R."/>
            <person name="Tsui H.-C.T."/>
            <person name="Winkler M.E."/>
        </authorList>
    </citation>
    <scope>NUCLEOTIDE SEQUENCE</scope>
</reference>
<name>A0A382DTA4_9ZZZZ</name>
<accession>A0A382DTA4</accession>
<dbReference type="PANTHER" id="PTHR43235:SF1">
    <property type="entry name" value="GLUTAMINE AMIDOTRANSFERASE PB2B2.05-RELATED"/>
    <property type="match status" value="1"/>
</dbReference>
<organism evidence="1">
    <name type="scientific">marine metagenome</name>
    <dbReference type="NCBI Taxonomy" id="408172"/>
    <lineage>
        <taxon>unclassified sequences</taxon>
        <taxon>metagenomes</taxon>
        <taxon>ecological metagenomes</taxon>
    </lineage>
</organism>
<sequence>ILSGGDNIDQTSERDKTEKSLIDFAIKNNIPIFGVCRGMQKINQYFGGTYETLSTSEHVGKEHLIDIKQEKFSTLFQSKTIKVNSFHHNIITKDTIGDNLIPFAFSENDNTVEGFYHSKLPIIGVMWHPEREQKKFDELIIQQFFEEFNNEKK</sequence>
<dbReference type="GO" id="GO:0016811">
    <property type="term" value="F:hydrolase activity, acting on carbon-nitrogen (but not peptide) bonds, in linear amides"/>
    <property type="evidence" value="ECO:0007669"/>
    <property type="project" value="InterPro"/>
</dbReference>